<dbReference type="AlphaFoldDB" id="A0A820B7W1"/>
<evidence type="ECO:0000313" key="2">
    <source>
        <dbReference type="Proteomes" id="UP000663862"/>
    </source>
</evidence>
<comment type="caution">
    <text evidence="1">The sequence shown here is derived from an EMBL/GenBank/DDBJ whole genome shotgun (WGS) entry which is preliminary data.</text>
</comment>
<organism evidence="1 2">
    <name type="scientific">Rotaria socialis</name>
    <dbReference type="NCBI Taxonomy" id="392032"/>
    <lineage>
        <taxon>Eukaryota</taxon>
        <taxon>Metazoa</taxon>
        <taxon>Spiralia</taxon>
        <taxon>Gnathifera</taxon>
        <taxon>Rotifera</taxon>
        <taxon>Eurotatoria</taxon>
        <taxon>Bdelloidea</taxon>
        <taxon>Philodinida</taxon>
        <taxon>Philodinidae</taxon>
        <taxon>Rotaria</taxon>
    </lineage>
</organism>
<gene>
    <name evidence="1" type="ORF">TSG867_LOCUS220</name>
</gene>
<proteinExistence type="predicted"/>
<protein>
    <submittedName>
        <fullName evidence="1">Uncharacterized protein</fullName>
    </submittedName>
</protein>
<dbReference type="Proteomes" id="UP000663862">
    <property type="component" value="Unassembled WGS sequence"/>
</dbReference>
<dbReference type="EMBL" id="CAJOBQ010000004">
    <property type="protein sequence ID" value="CAF4203009.1"/>
    <property type="molecule type" value="Genomic_DNA"/>
</dbReference>
<accession>A0A820B7W1</accession>
<reference evidence="1" key="1">
    <citation type="submission" date="2021-02" db="EMBL/GenBank/DDBJ databases">
        <authorList>
            <person name="Nowell W R."/>
        </authorList>
    </citation>
    <scope>NUCLEOTIDE SEQUENCE</scope>
</reference>
<evidence type="ECO:0000313" key="1">
    <source>
        <dbReference type="EMBL" id="CAF4203009.1"/>
    </source>
</evidence>
<sequence>MQPFQNKQNLSLKTTVPSENDKIRLLSDLFDRVTNVMDFMEYHKNRCFTYYEANQYKDSLRDIEVLDQYGYLDESLLLIK</sequence>
<name>A0A820B7W1_9BILA</name>